<reference evidence="1 2" key="1">
    <citation type="journal article" date="2019" name="Nat. Ecol. Evol.">
        <title>Megaphylogeny resolves global patterns of mushroom evolution.</title>
        <authorList>
            <person name="Varga T."/>
            <person name="Krizsan K."/>
            <person name="Foldi C."/>
            <person name="Dima B."/>
            <person name="Sanchez-Garcia M."/>
            <person name="Sanchez-Ramirez S."/>
            <person name="Szollosi G.J."/>
            <person name="Szarkandi J.G."/>
            <person name="Papp V."/>
            <person name="Albert L."/>
            <person name="Andreopoulos W."/>
            <person name="Angelini C."/>
            <person name="Antonin V."/>
            <person name="Barry K.W."/>
            <person name="Bougher N.L."/>
            <person name="Buchanan P."/>
            <person name="Buyck B."/>
            <person name="Bense V."/>
            <person name="Catcheside P."/>
            <person name="Chovatia M."/>
            <person name="Cooper J."/>
            <person name="Damon W."/>
            <person name="Desjardin D."/>
            <person name="Finy P."/>
            <person name="Geml J."/>
            <person name="Haridas S."/>
            <person name="Hughes K."/>
            <person name="Justo A."/>
            <person name="Karasinski D."/>
            <person name="Kautmanova I."/>
            <person name="Kiss B."/>
            <person name="Kocsube S."/>
            <person name="Kotiranta H."/>
            <person name="LaButti K.M."/>
            <person name="Lechner B.E."/>
            <person name="Liimatainen K."/>
            <person name="Lipzen A."/>
            <person name="Lukacs Z."/>
            <person name="Mihaltcheva S."/>
            <person name="Morgado L.N."/>
            <person name="Niskanen T."/>
            <person name="Noordeloos M.E."/>
            <person name="Ohm R.A."/>
            <person name="Ortiz-Santana B."/>
            <person name="Ovrebo C."/>
            <person name="Racz N."/>
            <person name="Riley R."/>
            <person name="Savchenko A."/>
            <person name="Shiryaev A."/>
            <person name="Soop K."/>
            <person name="Spirin V."/>
            <person name="Szebenyi C."/>
            <person name="Tomsovsky M."/>
            <person name="Tulloss R.E."/>
            <person name="Uehling J."/>
            <person name="Grigoriev I.V."/>
            <person name="Vagvolgyi C."/>
            <person name="Papp T."/>
            <person name="Martin F.M."/>
            <person name="Miettinen O."/>
            <person name="Hibbett D.S."/>
            <person name="Nagy L.G."/>
        </authorList>
    </citation>
    <scope>NUCLEOTIDE SEQUENCE [LARGE SCALE GENOMIC DNA]</scope>
    <source>
        <strain evidence="1 2">NL-1719</strain>
    </source>
</reference>
<sequence length="236" mass="27310">MRVKAIYILVALARITSEMTVSVPSIANTSTQGRTFVAADVESRHYSNVYKNLLLVACITRSYKRREILSHGVMTAIWEDIKRSQTPSWIDPVPHDWNTARRGKLSANHWRVIATVHLPITLIRLWHKIEGPILQGSPCSYSYKQEILNKASPFRPIYRRCRAVGIFHVQDMEDRATQSRPLMAYKCWEILLQAMMEVLGVRGPEELFSDRRTGWHDPLHQLAFKKDMIAAWQEQI</sequence>
<name>A0ACD3A2V1_9AGAR</name>
<gene>
    <name evidence="1" type="ORF">BDN72DRAFT_864716</name>
</gene>
<evidence type="ECO:0000313" key="2">
    <source>
        <dbReference type="Proteomes" id="UP000308600"/>
    </source>
</evidence>
<keyword evidence="2" id="KW-1185">Reference proteome</keyword>
<accession>A0ACD3A2V1</accession>
<protein>
    <submittedName>
        <fullName evidence="1">Uncharacterized protein</fullName>
    </submittedName>
</protein>
<proteinExistence type="predicted"/>
<evidence type="ECO:0000313" key="1">
    <source>
        <dbReference type="EMBL" id="TFK59971.1"/>
    </source>
</evidence>
<dbReference type="Proteomes" id="UP000308600">
    <property type="component" value="Unassembled WGS sequence"/>
</dbReference>
<organism evidence="1 2">
    <name type="scientific">Pluteus cervinus</name>
    <dbReference type="NCBI Taxonomy" id="181527"/>
    <lineage>
        <taxon>Eukaryota</taxon>
        <taxon>Fungi</taxon>
        <taxon>Dikarya</taxon>
        <taxon>Basidiomycota</taxon>
        <taxon>Agaricomycotina</taxon>
        <taxon>Agaricomycetes</taxon>
        <taxon>Agaricomycetidae</taxon>
        <taxon>Agaricales</taxon>
        <taxon>Pluteineae</taxon>
        <taxon>Pluteaceae</taxon>
        <taxon>Pluteus</taxon>
    </lineage>
</organism>
<dbReference type="EMBL" id="ML208854">
    <property type="protein sequence ID" value="TFK59971.1"/>
    <property type="molecule type" value="Genomic_DNA"/>
</dbReference>